<protein>
    <submittedName>
        <fullName evidence="2">Uncharacterized protein</fullName>
    </submittedName>
</protein>
<accession>A0A6C0J139</accession>
<organism evidence="2">
    <name type="scientific">viral metagenome</name>
    <dbReference type="NCBI Taxonomy" id="1070528"/>
    <lineage>
        <taxon>unclassified sequences</taxon>
        <taxon>metagenomes</taxon>
        <taxon>organismal metagenomes</taxon>
    </lineage>
</organism>
<evidence type="ECO:0000256" key="1">
    <source>
        <dbReference type="SAM" id="Phobius"/>
    </source>
</evidence>
<dbReference type="EMBL" id="MN740292">
    <property type="protein sequence ID" value="QHT98375.1"/>
    <property type="molecule type" value="Genomic_DNA"/>
</dbReference>
<feature type="transmembrane region" description="Helical" evidence="1">
    <location>
        <begin position="20"/>
        <end position="39"/>
    </location>
</feature>
<keyword evidence="1" id="KW-0472">Membrane</keyword>
<feature type="transmembrane region" description="Helical" evidence="1">
    <location>
        <begin position="59"/>
        <end position="79"/>
    </location>
</feature>
<keyword evidence="1" id="KW-1133">Transmembrane helix</keyword>
<proteinExistence type="predicted"/>
<dbReference type="AlphaFoldDB" id="A0A6C0J139"/>
<reference evidence="2" key="1">
    <citation type="journal article" date="2020" name="Nature">
        <title>Giant virus diversity and host interactions through global metagenomics.</title>
        <authorList>
            <person name="Schulz F."/>
            <person name="Roux S."/>
            <person name="Paez-Espino D."/>
            <person name="Jungbluth S."/>
            <person name="Walsh D.A."/>
            <person name="Denef V.J."/>
            <person name="McMahon K.D."/>
            <person name="Konstantinidis K.T."/>
            <person name="Eloe-Fadrosh E.A."/>
            <person name="Kyrpides N.C."/>
            <person name="Woyke T."/>
        </authorList>
    </citation>
    <scope>NUCLEOTIDE SEQUENCE</scope>
    <source>
        <strain evidence="2">GVMAG-M-3300025652-16</strain>
    </source>
</reference>
<sequence length="149" mass="15913">MGLFKDCGCGCNGRKQAEKLIISIISGLTFFIVANPETFRLVRRILGSWIATPTGCPSTLGLLVHTLVFILVVWGMMNIKKEGGGKKKKGGCGCGDGAKKGTKVVVEPPVPMEEAPDPRPEFAEPSIEIVDSGRILEPAPIDSEGTLFK</sequence>
<keyword evidence="1" id="KW-0812">Transmembrane</keyword>
<evidence type="ECO:0000313" key="2">
    <source>
        <dbReference type="EMBL" id="QHT98375.1"/>
    </source>
</evidence>
<name>A0A6C0J139_9ZZZZ</name>